<dbReference type="Pfam" id="PF02277">
    <property type="entry name" value="DBI_PRT"/>
    <property type="match status" value="1"/>
</dbReference>
<dbReference type="Proteomes" id="UP001530293">
    <property type="component" value="Unassembled WGS sequence"/>
</dbReference>
<evidence type="ECO:0000313" key="10">
    <source>
        <dbReference type="EMBL" id="KAL3756278.1"/>
    </source>
</evidence>
<proteinExistence type="inferred from homology"/>
<keyword evidence="11" id="KW-1185">Reference proteome</keyword>
<keyword evidence="5" id="KW-0169">Cobalamin biosynthesis</keyword>
<gene>
    <name evidence="10" type="ORF">ACHAWU_007229</name>
</gene>
<dbReference type="InterPro" id="IPR003200">
    <property type="entry name" value="Nict_dMeBzImd_PRibTrfase"/>
</dbReference>
<evidence type="ECO:0000256" key="9">
    <source>
        <dbReference type="ARBA" id="ARBA00047340"/>
    </source>
</evidence>
<name>A0ABD3M0B2_9STRA</name>
<evidence type="ECO:0000256" key="2">
    <source>
        <dbReference type="ARBA" id="ARBA00007110"/>
    </source>
</evidence>
<keyword evidence="7" id="KW-0808">Transferase</keyword>
<evidence type="ECO:0000256" key="6">
    <source>
        <dbReference type="ARBA" id="ARBA00022676"/>
    </source>
</evidence>
<evidence type="ECO:0000256" key="5">
    <source>
        <dbReference type="ARBA" id="ARBA00022573"/>
    </source>
</evidence>
<accession>A0ABD3M0B2</accession>
<comment type="pathway">
    <text evidence="1">Nucleoside biosynthesis; alpha-ribazole biosynthesis; alpha-ribazole from 5,6-dimethylbenzimidazole: step 1/2.</text>
</comment>
<evidence type="ECO:0000256" key="3">
    <source>
        <dbReference type="ARBA" id="ARBA00011991"/>
    </source>
</evidence>
<evidence type="ECO:0000313" key="11">
    <source>
        <dbReference type="Proteomes" id="UP001530293"/>
    </source>
</evidence>
<dbReference type="AlphaFoldDB" id="A0ABD3M0B2"/>
<keyword evidence="6" id="KW-0328">Glycosyltransferase</keyword>
<dbReference type="InterPro" id="IPR023195">
    <property type="entry name" value="Nict_dMeBzImd_PRibTrfase_N"/>
</dbReference>
<reference evidence="10 11" key="1">
    <citation type="submission" date="2024-10" db="EMBL/GenBank/DDBJ databases">
        <title>Updated reference genomes for cyclostephanoid diatoms.</title>
        <authorList>
            <person name="Roberts W.R."/>
            <person name="Alverson A.J."/>
        </authorList>
    </citation>
    <scope>NUCLEOTIDE SEQUENCE [LARGE SCALE GENOMIC DNA]</scope>
    <source>
        <strain evidence="10 11">AJA232-27</strain>
    </source>
</reference>
<dbReference type="SUPFAM" id="SSF52733">
    <property type="entry name" value="Nicotinate mononucleotide:5,6-dimethylbenzimidazole phosphoribosyltransferase (CobT)"/>
    <property type="match status" value="1"/>
</dbReference>
<dbReference type="GO" id="GO:0008939">
    <property type="term" value="F:nicotinate-nucleotide-dimethylbenzimidazole phosphoribosyltransferase activity"/>
    <property type="evidence" value="ECO:0007669"/>
    <property type="project" value="UniProtKB-EC"/>
</dbReference>
<dbReference type="PANTHER" id="PTHR43463:SF1">
    <property type="entry name" value="NICOTINATE-NUCLEOTIDE--DIMETHYLBENZIMIDAZOLE PHOSPHORIBOSYLTRANSFERASE"/>
    <property type="match status" value="1"/>
</dbReference>
<evidence type="ECO:0000256" key="1">
    <source>
        <dbReference type="ARBA" id="ARBA00005049"/>
    </source>
</evidence>
<protein>
    <recommendedName>
        <fullName evidence="4">Nicotinate-nucleotide--dimethylbenzimidazole phosphoribosyltransferase</fullName>
        <ecNumber evidence="3">2.4.2.21</ecNumber>
    </recommendedName>
    <alternativeName>
        <fullName evidence="8">N(1)-alpha-phosphoribosyltransferase</fullName>
    </alternativeName>
</protein>
<dbReference type="CDD" id="cd02439">
    <property type="entry name" value="DMB-PRT_CobT"/>
    <property type="match status" value="1"/>
</dbReference>
<organism evidence="10 11">
    <name type="scientific">Discostella pseudostelligera</name>
    <dbReference type="NCBI Taxonomy" id="259834"/>
    <lineage>
        <taxon>Eukaryota</taxon>
        <taxon>Sar</taxon>
        <taxon>Stramenopiles</taxon>
        <taxon>Ochrophyta</taxon>
        <taxon>Bacillariophyta</taxon>
        <taxon>Coscinodiscophyceae</taxon>
        <taxon>Thalassiosirophycidae</taxon>
        <taxon>Stephanodiscales</taxon>
        <taxon>Stephanodiscaceae</taxon>
        <taxon>Discostella</taxon>
    </lineage>
</organism>
<comment type="catalytic activity">
    <reaction evidence="9">
        <text>5,6-dimethylbenzimidazole + nicotinate beta-D-ribonucleotide = alpha-ribazole 5'-phosphate + nicotinate + H(+)</text>
        <dbReference type="Rhea" id="RHEA:11196"/>
        <dbReference type="ChEBI" id="CHEBI:15378"/>
        <dbReference type="ChEBI" id="CHEBI:15890"/>
        <dbReference type="ChEBI" id="CHEBI:32544"/>
        <dbReference type="ChEBI" id="CHEBI:57502"/>
        <dbReference type="ChEBI" id="CHEBI:57918"/>
        <dbReference type="EC" id="2.4.2.21"/>
    </reaction>
</comment>
<evidence type="ECO:0000256" key="8">
    <source>
        <dbReference type="ARBA" id="ARBA00030686"/>
    </source>
</evidence>
<dbReference type="EMBL" id="JALLBG020000312">
    <property type="protein sequence ID" value="KAL3756278.1"/>
    <property type="molecule type" value="Genomic_DNA"/>
</dbReference>
<comment type="similarity">
    <text evidence="2">Belongs to the CobT family.</text>
</comment>
<dbReference type="InterPro" id="IPR036087">
    <property type="entry name" value="Nict_dMeBzImd_PRibTrfase_sf"/>
</dbReference>
<dbReference type="EC" id="2.4.2.21" evidence="3"/>
<comment type="caution">
    <text evidence="10">The sequence shown here is derived from an EMBL/GenBank/DDBJ whole genome shotgun (WGS) entry which is preliminary data.</text>
</comment>
<evidence type="ECO:0000256" key="7">
    <source>
        <dbReference type="ARBA" id="ARBA00022679"/>
    </source>
</evidence>
<dbReference type="Gene3D" id="1.10.1610.10">
    <property type="match status" value="1"/>
</dbReference>
<sequence length="401" mass="42028">MTNISSDSITTTSRSASTALAKTLSDPDLNFVQRYDAVRSYLDSLAKPVGSLGSIEDFAARLAALQRSATPSVDNPVCLIFAADHGVAKDKSEGGINCSSYPQAVSRKVLEALDHGSAGASVLARCNNVHLRVIDVGLADGPASEKEYEWSQTIVRSSEETRVVQDGTKNFCIGSAMSDIEVAKCILTGRRETRQYINEMKSDIVIFGEVGIGNTTTSSALIAALCGIDVKSLCGTGASITRDGIDDDVVNKKITIIEEAMAYHNAATMLKGAPLPTLAAVGGAEIAAIVGGILEATDRDIPILVDGFIVTTAAMIACQIDPDVTRNLLFATQSTEQGQTIALNIINDIAKAKNDPAPAQPALNMNLRMGEGTGALMAVPLLRSACAVLAELATLNEVLSL</sequence>
<dbReference type="PANTHER" id="PTHR43463">
    <property type="entry name" value="NICOTINATE-NUCLEOTIDE--DIMETHYLBENZIMIDAZOLE PHOSPHORIBOSYLTRANSFERASE"/>
    <property type="match status" value="1"/>
</dbReference>
<evidence type="ECO:0000256" key="4">
    <source>
        <dbReference type="ARBA" id="ARBA00015486"/>
    </source>
</evidence>
<dbReference type="Gene3D" id="3.40.50.10210">
    <property type="match status" value="1"/>
</dbReference>